<keyword evidence="2" id="KW-0812">Transmembrane</keyword>
<keyword evidence="3" id="KW-0732">Signal</keyword>
<keyword evidence="5" id="KW-1185">Reference proteome</keyword>
<dbReference type="Gene3D" id="2.120.10.80">
    <property type="entry name" value="Kelch-type beta propeller"/>
    <property type="match status" value="2"/>
</dbReference>
<name>A0A6A6UIB4_9PEZI</name>
<dbReference type="Proteomes" id="UP000799302">
    <property type="component" value="Unassembled WGS sequence"/>
</dbReference>
<proteinExistence type="predicted"/>
<accession>A0A6A6UIB4</accession>
<evidence type="ECO:0000313" key="4">
    <source>
        <dbReference type="EMBL" id="KAF2672035.1"/>
    </source>
</evidence>
<gene>
    <name evidence="4" type="ORF">BT63DRAFT_452532</name>
</gene>
<feature type="signal peptide" evidence="3">
    <location>
        <begin position="1"/>
        <end position="20"/>
    </location>
</feature>
<evidence type="ECO:0000313" key="5">
    <source>
        <dbReference type="Proteomes" id="UP000799302"/>
    </source>
</evidence>
<keyword evidence="2" id="KW-0472">Membrane</keyword>
<feature type="region of interest" description="Disordered" evidence="1">
    <location>
        <begin position="451"/>
        <end position="476"/>
    </location>
</feature>
<dbReference type="InterPro" id="IPR015915">
    <property type="entry name" value="Kelch-typ_b-propeller"/>
</dbReference>
<feature type="compositionally biased region" description="Polar residues" evidence="1">
    <location>
        <begin position="453"/>
        <end position="464"/>
    </location>
</feature>
<feature type="chain" id="PRO_5025643389" description="Kelch repeat protein" evidence="3">
    <location>
        <begin position="21"/>
        <end position="600"/>
    </location>
</feature>
<dbReference type="OrthoDB" id="10251809at2759"/>
<evidence type="ECO:0000256" key="2">
    <source>
        <dbReference type="SAM" id="Phobius"/>
    </source>
</evidence>
<evidence type="ECO:0008006" key="6">
    <source>
        <dbReference type="Google" id="ProtNLM"/>
    </source>
</evidence>
<dbReference type="PANTHER" id="PTHR16861">
    <property type="entry name" value="GLYCOPROTEIN 38"/>
    <property type="match status" value="1"/>
</dbReference>
<dbReference type="InterPro" id="IPR011043">
    <property type="entry name" value="Gal_Oxase/kelch_b-propeller"/>
</dbReference>
<dbReference type="AlphaFoldDB" id="A0A6A6UIB4"/>
<evidence type="ECO:0000256" key="3">
    <source>
        <dbReference type="SAM" id="SignalP"/>
    </source>
</evidence>
<feature type="transmembrane region" description="Helical" evidence="2">
    <location>
        <begin position="481"/>
        <end position="504"/>
    </location>
</feature>
<keyword evidence="2" id="KW-1133">Transmembrane helix</keyword>
<feature type="region of interest" description="Disordered" evidence="1">
    <location>
        <begin position="574"/>
        <end position="600"/>
    </location>
</feature>
<dbReference type="SUPFAM" id="SSF50965">
    <property type="entry name" value="Galactose oxidase, central domain"/>
    <property type="match status" value="1"/>
</dbReference>
<evidence type="ECO:0000256" key="1">
    <source>
        <dbReference type="SAM" id="MobiDB-lite"/>
    </source>
</evidence>
<dbReference type="EMBL" id="MU004232">
    <property type="protein sequence ID" value="KAF2672035.1"/>
    <property type="molecule type" value="Genomic_DNA"/>
</dbReference>
<organism evidence="4 5">
    <name type="scientific">Microthyrium microscopicum</name>
    <dbReference type="NCBI Taxonomy" id="703497"/>
    <lineage>
        <taxon>Eukaryota</taxon>
        <taxon>Fungi</taxon>
        <taxon>Dikarya</taxon>
        <taxon>Ascomycota</taxon>
        <taxon>Pezizomycotina</taxon>
        <taxon>Dothideomycetes</taxon>
        <taxon>Dothideomycetes incertae sedis</taxon>
        <taxon>Microthyriales</taxon>
        <taxon>Microthyriaceae</taxon>
        <taxon>Microthyrium</taxon>
    </lineage>
</organism>
<sequence>MQQRLSSTLAVALLLQSVLAQYDPVANFCKRLDHQSAIVNGKLYIDGGREVFTNYAPNGTDIGPHIIGPNEYLLSLDLTKGWSASDPLPIITITKNTSTPFLSRGALFPKGDGSDNFFLFGGTVAYDNKTFANFQLPQPEGNPIIGYGGAADSWSLMPETILRACSGSAAVLQDGSKAFYFNGEQDNGSSEESINLLDTTKFMNGMIEMDLNNPQSSGGVKNLSTSAVSSLARVRGSMVHVPLPGSKGVLVLLAGGEKSSLDSQHDWKGTLVSMQTVQVFDVGSISASSPDGKWYKQTTSGVAPSPRLDACITVMAAPDNSSYNVYMYGGRDGLNAYFDERTLPSFKWVKGYSGPNPRYSLTCHVIGPRQMMTIGGSENSTVTARCDPVTQGIRILDMTLLNWDVAFNPNVPAYQLPMAVVNVIGGNQSGSANITSPTGGFQQKGLQELFHPGTTSKDADPSTNGSSGAGSSSKKKTPVGAIVGVVIGVLVLLAAIAALVFVLLRRKRQARQAAMVKDAAAGNEVYEISNGSLPLAATKLPSPAVVHEIDAPPPKSELFGDSPMVAEMDASSRASSARSRAGTVTGGPPTTTTVTVTVTH</sequence>
<reference evidence="4" key="1">
    <citation type="journal article" date="2020" name="Stud. Mycol.">
        <title>101 Dothideomycetes genomes: a test case for predicting lifestyles and emergence of pathogens.</title>
        <authorList>
            <person name="Haridas S."/>
            <person name="Albert R."/>
            <person name="Binder M."/>
            <person name="Bloem J."/>
            <person name="Labutti K."/>
            <person name="Salamov A."/>
            <person name="Andreopoulos B."/>
            <person name="Baker S."/>
            <person name="Barry K."/>
            <person name="Bills G."/>
            <person name="Bluhm B."/>
            <person name="Cannon C."/>
            <person name="Castanera R."/>
            <person name="Culley D."/>
            <person name="Daum C."/>
            <person name="Ezra D."/>
            <person name="Gonzalez J."/>
            <person name="Henrissat B."/>
            <person name="Kuo A."/>
            <person name="Liang C."/>
            <person name="Lipzen A."/>
            <person name="Lutzoni F."/>
            <person name="Magnuson J."/>
            <person name="Mondo S."/>
            <person name="Nolan M."/>
            <person name="Ohm R."/>
            <person name="Pangilinan J."/>
            <person name="Park H.-J."/>
            <person name="Ramirez L."/>
            <person name="Alfaro M."/>
            <person name="Sun H."/>
            <person name="Tritt A."/>
            <person name="Yoshinaga Y."/>
            <person name="Zwiers L.-H."/>
            <person name="Turgeon B."/>
            <person name="Goodwin S."/>
            <person name="Spatafora J."/>
            <person name="Crous P."/>
            <person name="Grigoriev I."/>
        </authorList>
    </citation>
    <scope>NUCLEOTIDE SEQUENCE</scope>
    <source>
        <strain evidence="4">CBS 115976</strain>
    </source>
</reference>
<dbReference type="PANTHER" id="PTHR16861:SF4">
    <property type="entry name" value="SH3 DOMAIN PROTEIN (AFU_ORTHOLOGUE AFUA_1G13610)"/>
    <property type="match status" value="1"/>
</dbReference>
<protein>
    <recommendedName>
        <fullName evidence="6">Kelch repeat protein</fullName>
    </recommendedName>
</protein>